<dbReference type="Gene3D" id="3.40.50.1820">
    <property type="entry name" value="alpha/beta hydrolase"/>
    <property type="match status" value="1"/>
</dbReference>
<dbReference type="EMBL" id="CP015208">
    <property type="protein sequence ID" value="AOY56123.1"/>
    <property type="molecule type" value="Genomic_DNA"/>
</dbReference>
<keyword evidence="3" id="KW-1185">Reference proteome</keyword>
<dbReference type="Proteomes" id="UP000243784">
    <property type="component" value="Chromosome"/>
</dbReference>
<evidence type="ECO:0000313" key="2">
    <source>
        <dbReference type="EMBL" id="AOY56123.1"/>
    </source>
</evidence>
<organism evidence="2 3">
    <name type="scientific">Candidatus Rhodoluna planktonica</name>
    <dbReference type="NCBI Taxonomy" id="535712"/>
    <lineage>
        <taxon>Bacteria</taxon>
        <taxon>Bacillati</taxon>
        <taxon>Actinomycetota</taxon>
        <taxon>Actinomycetes</taxon>
        <taxon>Micrococcales</taxon>
        <taxon>Microbacteriaceae</taxon>
        <taxon>Luna cluster</taxon>
        <taxon>Luna-1 subcluster</taxon>
        <taxon>Rhodoluna</taxon>
    </lineage>
</organism>
<accession>A0A1D9DZ85</accession>
<protein>
    <recommendedName>
        <fullName evidence="1">AB hydrolase-1 domain-containing protein</fullName>
    </recommendedName>
</protein>
<feature type="domain" description="AB hydrolase-1" evidence="1">
    <location>
        <begin position="42"/>
        <end position="283"/>
    </location>
</feature>
<evidence type="ECO:0000313" key="3">
    <source>
        <dbReference type="Proteomes" id="UP000243784"/>
    </source>
</evidence>
<dbReference type="InterPro" id="IPR050266">
    <property type="entry name" value="AB_hydrolase_sf"/>
</dbReference>
<sequence>MALNPKSLAQRAAARAIEKSVQVADVATKYWFYPALEPMTSPTLIMIHGYRGNHHGLEAQAGALTGINLVIPDLPGFGQSSPFSKEHTVANYSIWLADFIRALKLEQRPFLLGHSFGSLIVSHHVTNFDDVSALILQNPVSAPALEGPKAFLTAVSKSFFALAEKLSPKLGEWLLKSWPMVRGMSILMTKSRDRSLRTWVHRQHDANFNDFATRDVAIQGYRASISACVGDFAAGISIPTLILAGERDDITSVEQQRQMVALIPHQNWRLRVIEKVGHLSHYETPEIVSDEIKNFVKKIATDSRIG</sequence>
<dbReference type="PANTHER" id="PTHR43798">
    <property type="entry name" value="MONOACYLGLYCEROL LIPASE"/>
    <property type="match status" value="1"/>
</dbReference>
<dbReference type="RefSeq" id="WP_070954633.1">
    <property type="nucleotide sequence ID" value="NZ_CP015208.1"/>
</dbReference>
<dbReference type="SUPFAM" id="SSF53474">
    <property type="entry name" value="alpha/beta-Hydrolases"/>
    <property type="match status" value="1"/>
</dbReference>
<gene>
    <name evidence="2" type="ORF">A4Z71_03900</name>
</gene>
<dbReference type="OrthoDB" id="5195507at2"/>
<dbReference type="PRINTS" id="PR00412">
    <property type="entry name" value="EPOXHYDRLASE"/>
</dbReference>
<dbReference type="STRING" id="535712.A4Z71_03900"/>
<dbReference type="InterPro" id="IPR000639">
    <property type="entry name" value="Epox_hydrolase-like"/>
</dbReference>
<reference evidence="2 3" key="1">
    <citation type="journal article" date="2016" name="Biochim. Biophys. Acta">
        <title>Photochemical characterization of actinorhodopsin and its functional existence in the natural host.</title>
        <authorList>
            <person name="Nakamura S."/>
            <person name="Kikukawa T."/>
            <person name="Tamogami J."/>
            <person name="Kamiya M."/>
            <person name="Aizawa T."/>
            <person name="Hahn M.W."/>
            <person name="Ihara K."/>
            <person name="Kamo N."/>
            <person name="Demura M."/>
        </authorList>
    </citation>
    <scope>NUCLEOTIDE SEQUENCE [LARGE SCALE GENOMIC DNA]</scope>
    <source>
        <strain evidence="2 3">MWH-Dar1</strain>
    </source>
</reference>
<dbReference type="Pfam" id="PF00561">
    <property type="entry name" value="Abhydrolase_1"/>
    <property type="match status" value="1"/>
</dbReference>
<dbReference type="InterPro" id="IPR000073">
    <property type="entry name" value="AB_hydrolase_1"/>
</dbReference>
<dbReference type="AlphaFoldDB" id="A0A1D9DZ85"/>
<dbReference type="GO" id="GO:0003824">
    <property type="term" value="F:catalytic activity"/>
    <property type="evidence" value="ECO:0007669"/>
    <property type="project" value="InterPro"/>
</dbReference>
<name>A0A1D9DZ85_9MICO</name>
<dbReference type="InterPro" id="IPR029058">
    <property type="entry name" value="AB_hydrolase_fold"/>
</dbReference>
<dbReference type="PRINTS" id="PR00111">
    <property type="entry name" value="ABHYDROLASE"/>
</dbReference>
<dbReference type="KEGG" id="rpla:A4Z71_03900"/>
<evidence type="ECO:0000259" key="1">
    <source>
        <dbReference type="Pfam" id="PF00561"/>
    </source>
</evidence>
<proteinExistence type="predicted"/>